<dbReference type="PANTHER" id="PTHR10846:SF8">
    <property type="entry name" value="INNER MEMBRANE PROTEIN YRBG"/>
    <property type="match status" value="1"/>
</dbReference>
<proteinExistence type="predicted"/>
<evidence type="ECO:0000259" key="6">
    <source>
        <dbReference type="Pfam" id="PF01699"/>
    </source>
</evidence>
<dbReference type="GO" id="GO:0006874">
    <property type="term" value="P:intracellular calcium ion homeostasis"/>
    <property type="evidence" value="ECO:0007669"/>
    <property type="project" value="TreeGrafter"/>
</dbReference>
<evidence type="ECO:0000256" key="2">
    <source>
        <dbReference type="ARBA" id="ARBA00022692"/>
    </source>
</evidence>
<dbReference type="EMBL" id="NVUS01000014">
    <property type="protein sequence ID" value="PCI99820.1"/>
    <property type="molecule type" value="Genomic_DNA"/>
</dbReference>
<reference evidence="7" key="2">
    <citation type="journal article" date="2018" name="ISME J.">
        <title>A dynamic microbial community with high functional redundancy inhabits the cold, oxic subseafloor aquifer.</title>
        <authorList>
            <person name="Tully B.J."/>
            <person name="Wheat C.G."/>
            <person name="Glazer B.T."/>
            <person name="Huber J.A."/>
        </authorList>
    </citation>
    <scope>NUCLEOTIDE SEQUENCE</scope>
    <source>
        <strain evidence="7">NORP83</strain>
    </source>
</reference>
<organism evidence="7">
    <name type="scientific">OCS116 cluster bacterium</name>
    <dbReference type="NCBI Taxonomy" id="2030921"/>
    <lineage>
        <taxon>Bacteria</taxon>
        <taxon>Pseudomonadati</taxon>
        <taxon>Pseudomonadota</taxon>
        <taxon>Alphaproteobacteria</taxon>
        <taxon>OCS116 cluster</taxon>
    </lineage>
</organism>
<feature type="domain" description="Sodium/calcium exchanger membrane region" evidence="6">
    <location>
        <begin position="5"/>
        <end position="141"/>
    </location>
</feature>
<dbReference type="NCBIfam" id="TIGR00367">
    <property type="entry name" value="calcium/sodium antiporter"/>
    <property type="match status" value="1"/>
</dbReference>
<feature type="transmembrane region" description="Helical" evidence="5">
    <location>
        <begin position="295"/>
        <end position="315"/>
    </location>
</feature>
<protein>
    <submittedName>
        <fullName evidence="7">Sodium:proton exchanger</fullName>
    </submittedName>
</protein>
<dbReference type="InterPro" id="IPR044880">
    <property type="entry name" value="NCX_ion-bd_dom_sf"/>
</dbReference>
<evidence type="ECO:0000256" key="3">
    <source>
        <dbReference type="ARBA" id="ARBA00022989"/>
    </source>
</evidence>
<feature type="transmembrane region" description="Helical" evidence="5">
    <location>
        <begin position="208"/>
        <end position="231"/>
    </location>
</feature>
<dbReference type="GO" id="GO:0005262">
    <property type="term" value="F:calcium channel activity"/>
    <property type="evidence" value="ECO:0007669"/>
    <property type="project" value="TreeGrafter"/>
</dbReference>
<evidence type="ECO:0000256" key="4">
    <source>
        <dbReference type="ARBA" id="ARBA00023136"/>
    </source>
</evidence>
<comment type="subcellular location">
    <subcellularLocation>
        <location evidence="1">Membrane</location>
        <topology evidence="1">Multi-pass membrane protein</topology>
    </subcellularLocation>
</comment>
<feature type="transmembrane region" description="Helical" evidence="5">
    <location>
        <begin position="34"/>
        <end position="55"/>
    </location>
</feature>
<dbReference type="Pfam" id="PF01699">
    <property type="entry name" value="Na_Ca_ex"/>
    <property type="match status" value="2"/>
</dbReference>
<comment type="caution">
    <text evidence="7">The sequence shown here is derived from an EMBL/GenBank/DDBJ whole genome shotgun (WGS) entry which is preliminary data.</text>
</comment>
<dbReference type="AlphaFoldDB" id="A0A2A4YYW2"/>
<dbReference type="Gene3D" id="1.20.1420.30">
    <property type="entry name" value="NCX, central ion-binding region"/>
    <property type="match status" value="1"/>
</dbReference>
<accession>A0A2A4YYW2</accession>
<feature type="domain" description="Sodium/calcium exchanger membrane region" evidence="6">
    <location>
        <begin position="175"/>
        <end position="315"/>
    </location>
</feature>
<evidence type="ECO:0000256" key="5">
    <source>
        <dbReference type="SAM" id="Phobius"/>
    </source>
</evidence>
<reference key="1">
    <citation type="submission" date="2017-08" db="EMBL/GenBank/DDBJ databases">
        <title>A dynamic microbial community with high functional redundancy inhabits the cold, oxic subseafloor aquifer.</title>
        <authorList>
            <person name="Tully B.J."/>
            <person name="Wheat C.G."/>
            <person name="Glazer B.T."/>
            <person name="Huber J.A."/>
        </authorList>
    </citation>
    <scope>NUCLEOTIDE SEQUENCE [LARGE SCALE GENOMIC DNA]</scope>
</reference>
<feature type="transmembrane region" description="Helical" evidence="5">
    <location>
        <begin position="174"/>
        <end position="193"/>
    </location>
</feature>
<feature type="transmembrane region" description="Helical" evidence="5">
    <location>
        <begin position="266"/>
        <end position="288"/>
    </location>
</feature>
<keyword evidence="2 5" id="KW-0812">Transmembrane</keyword>
<feature type="transmembrane region" description="Helical" evidence="5">
    <location>
        <begin position="112"/>
        <end position="141"/>
    </location>
</feature>
<name>A0A2A4YYW2_9PROT</name>
<gene>
    <name evidence="7" type="ORF">COB13_11280</name>
</gene>
<dbReference type="GO" id="GO:0005886">
    <property type="term" value="C:plasma membrane"/>
    <property type="evidence" value="ECO:0007669"/>
    <property type="project" value="TreeGrafter"/>
</dbReference>
<evidence type="ECO:0000256" key="1">
    <source>
        <dbReference type="ARBA" id="ARBA00004141"/>
    </source>
</evidence>
<dbReference type="InterPro" id="IPR004837">
    <property type="entry name" value="NaCa_Exmemb"/>
</dbReference>
<keyword evidence="4 5" id="KW-0472">Membrane</keyword>
<evidence type="ECO:0000313" key="7">
    <source>
        <dbReference type="EMBL" id="PCI99820.1"/>
    </source>
</evidence>
<dbReference type="PANTHER" id="PTHR10846">
    <property type="entry name" value="SODIUM/POTASSIUM/CALCIUM EXCHANGER"/>
    <property type="match status" value="1"/>
</dbReference>
<sequence length="316" mass="33486">MLEYFQLLGGLVLLLIAGDALVSGAASLAIKFKISPLLIGLTVIAFGTSAPELFVSLKAAFNGTPGIAIGNVVGSNIANILLVLGLPAIFYSMNADNEDVRKNVKVVLLASFVFAALVLTGVLAWWHGAILFAGIILFLSFEAKKSRSKRKNGEHDYSEIEDELDATPKRGWKIALFLLFGMAGLPIGAHYLVEGASSIALDFGLSEAAIGLTVVALGTSLPELAAVFSAVRRKDSDLAIGNILGSNLFNMLAVMGLTALVHPVAIPASIINVDIWVMLAVTILLYLVITRIKKISTIVGATFTAFYVFYIFTALG</sequence>
<keyword evidence="3 5" id="KW-1133">Transmembrane helix</keyword>
<dbReference type="InterPro" id="IPR004481">
    <property type="entry name" value="K/Na/Ca-exchanger"/>
</dbReference>
<feature type="transmembrane region" description="Helical" evidence="5">
    <location>
        <begin position="67"/>
        <end position="92"/>
    </location>
</feature>
<dbReference type="GO" id="GO:0008273">
    <property type="term" value="F:calcium, potassium:sodium antiporter activity"/>
    <property type="evidence" value="ECO:0007669"/>
    <property type="project" value="TreeGrafter"/>
</dbReference>
<feature type="transmembrane region" description="Helical" evidence="5">
    <location>
        <begin position="238"/>
        <end position="260"/>
    </location>
</feature>